<feature type="region of interest" description="Disordered" evidence="1">
    <location>
        <begin position="156"/>
        <end position="252"/>
    </location>
</feature>
<keyword evidence="2" id="KW-1133">Transmembrane helix</keyword>
<dbReference type="RefSeq" id="WP_236117756.1">
    <property type="nucleotide sequence ID" value="NZ_JAKGSI010000001.1"/>
</dbReference>
<gene>
    <name evidence="3" type="ORF">L1O03_02105</name>
</gene>
<evidence type="ECO:0000256" key="2">
    <source>
        <dbReference type="SAM" id="Phobius"/>
    </source>
</evidence>
<evidence type="ECO:0000256" key="1">
    <source>
        <dbReference type="SAM" id="MobiDB-lite"/>
    </source>
</evidence>
<evidence type="ECO:0000313" key="3">
    <source>
        <dbReference type="EMBL" id="MCF4005970.1"/>
    </source>
</evidence>
<protein>
    <recommendedName>
        <fullName evidence="5">Anti-sigma-D factor RsdA sigma factor binding region domain-containing protein</fullName>
    </recommendedName>
</protein>
<evidence type="ECO:0000313" key="4">
    <source>
        <dbReference type="Proteomes" id="UP001139336"/>
    </source>
</evidence>
<dbReference type="Proteomes" id="UP001139336">
    <property type="component" value="Unassembled WGS sequence"/>
</dbReference>
<accession>A0A9X1QS25</accession>
<comment type="caution">
    <text evidence="3">The sequence shown here is derived from an EMBL/GenBank/DDBJ whole genome shotgun (WGS) entry which is preliminary data.</text>
</comment>
<feature type="compositionally biased region" description="Low complexity" evidence="1">
    <location>
        <begin position="189"/>
        <end position="204"/>
    </location>
</feature>
<sequence length="252" mass="25704">MSDREDLSFSDIAADDAFLDALSRGEDPSDGKDPLAALLLDLREDTEAPMPAAPLLAEVSSLDGARRRQPGAWRRHLASGLVGAAAATLVIAGSGAALYRAEPGSPLWGLASMVFDDRAAVVELSSTLDDMDEAVDGGKSPDELRALLDRARERLRAQDAEVSATPASSSSRPTASAEPSTEAPAVPAPETVTLTETITVTAVPTPEPSATLDPTGEPESPAAPMTPADPAPEADAGAPQSSAPAPAGVPQP</sequence>
<evidence type="ECO:0008006" key="5">
    <source>
        <dbReference type="Google" id="ProtNLM"/>
    </source>
</evidence>
<reference evidence="3" key="1">
    <citation type="submission" date="2022-01" db="EMBL/GenBank/DDBJ databases">
        <title>Corynebacterium sp. nov isolated from isolated from the feces of the greater white-fronted geese (Anser albifrons) at Poyang Lake, PR China.</title>
        <authorList>
            <person name="Liu Q."/>
        </authorList>
    </citation>
    <scope>NUCLEOTIDE SEQUENCE</scope>
    <source>
        <strain evidence="3">JCM 32435</strain>
    </source>
</reference>
<dbReference type="EMBL" id="JAKGSI010000001">
    <property type="protein sequence ID" value="MCF4005970.1"/>
    <property type="molecule type" value="Genomic_DNA"/>
</dbReference>
<dbReference type="AlphaFoldDB" id="A0A9X1QS25"/>
<proteinExistence type="predicted"/>
<name>A0A9X1QS25_9CORY</name>
<keyword evidence="2" id="KW-0812">Transmembrane</keyword>
<keyword evidence="2" id="KW-0472">Membrane</keyword>
<feature type="compositionally biased region" description="Low complexity" evidence="1">
    <location>
        <begin position="160"/>
        <end position="181"/>
    </location>
</feature>
<organism evidence="3 4">
    <name type="scientific">Corynebacterium uropygiale</name>
    <dbReference type="NCBI Taxonomy" id="1775911"/>
    <lineage>
        <taxon>Bacteria</taxon>
        <taxon>Bacillati</taxon>
        <taxon>Actinomycetota</taxon>
        <taxon>Actinomycetes</taxon>
        <taxon>Mycobacteriales</taxon>
        <taxon>Corynebacteriaceae</taxon>
        <taxon>Corynebacterium</taxon>
    </lineage>
</organism>
<feature type="compositionally biased region" description="Low complexity" evidence="1">
    <location>
        <begin position="222"/>
        <end position="246"/>
    </location>
</feature>
<keyword evidence="4" id="KW-1185">Reference proteome</keyword>
<feature type="transmembrane region" description="Helical" evidence="2">
    <location>
        <begin position="77"/>
        <end position="99"/>
    </location>
</feature>